<keyword evidence="8" id="KW-1185">Reference proteome</keyword>
<dbReference type="Pfam" id="PF04002">
    <property type="entry name" value="RadC"/>
    <property type="match status" value="1"/>
</dbReference>
<dbReference type="PANTHER" id="PTHR30471">
    <property type="entry name" value="DNA REPAIR PROTEIN RADC"/>
    <property type="match status" value="1"/>
</dbReference>
<evidence type="ECO:0000256" key="2">
    <source>
        <dbReference type="ARBA" id="ARBA00022723"/>
    </source>
</evidence>
<dbReference type="PROSITE" id="PS01302">
    <property type="entry name" value="UPF0758"/>
    <property type="match status" value="1"/>
</dbReference>
<name>A0A7U7G822_9GAMM</name>
<gene>
    <name evidence="7" type="ORF">BN874_1270005</name>
</gene>
<dbReference type="InterPro" id="IPR037518">
    <property type="entry name" value="MPN"/>
</dbReference>
<dbReference type="InterPro" id="IPR001405">
    <property type="entry name" value="UPF0758"/>
</dbReference>
<organism evidence="7 8">
    <name type="scientific">Candidatus Contendobacter odensis Run_B_J11</name>
    <dbReference type="NCBI Taxonomy" id="1400861"/>
    <lineage>
        <taxon>Bacteria</taxon>
        <taxon>Pseudomonadati</taxon>
        <taxon>Pseudomonadota</taxon>
        <taxon>Gammaproteobacteria</taxon>
        <taxon>Candidatus Competibacteraceae</taxon>
        <taxon>Candidatus Contendibacter</taxon>
    </lineage>
</organism>
<dbReference type="AlphaFoldDB" id="A0A7U7G822"/>
<dbReference type="GO" id="GO:0006508">
    <property type="term" value="P:proteolysis"/>
    <property type="evidence" value="ECO:0007669"/>
    <property type="project" value="UniProtKB-KW"/>
</dbReference>
<dbReference type="EMBL" id="CBTK010000032">
    <property type="protein sequence ID" value="CDH43646.1"/>
    <property type="molecule type" value="Genomic_DNA"/>
</dbReference>
<dbReference type="PANTHER" id="PTHR30471:SF3">
    <property type="entry name" value="UPF0758 PROTEIN YEES-RELATED"/>
    <property type="match status" value="1"/>
</dbReference>
<evidence type="ECO:0000256" key="4">
    <source>
        <dbReference type="ARBA" id="ARBA00022833"/>
    </source>
</evidence>
<evidence type="ECO:0000313" key="7">
    <source>
        <dbReference type="EMBL" id="CDH43646.1"/>
    </source>
</evidence>
<evidence type="ECO:0000259" key="6">
    <source>
        <dbReference type="PROSITE" id="PS50249"/>
    </source>
</evidence>
<dbReference type="GO" id="GO:0008237">
    <property type="term" value="F:metallopeptidase activity"/>
    <property type="evidence" value="ECO:0007669"/>
    <property type="project" value="UniProtKB-KW"/>
</dbReference>
<dbReference type="RefSeq" id="WP_034430721.1">
    <property type="nucleotide sequence ID" value="NZ_CBTK010000032.1"/>
</dbReference>
<dbReference type="Proteomes" id="UP000019184">
    <property type="component" value="Unassembled WGS sequence"/>
</dbReference>
<dbReference type="Gene3D" id="3.40.140.10">
    <property type="entry name" value="Cytidine Deaminase, domain 2"/>
    <property type="match status" value="1"/>
</dbReference>
<evidence type="ECO:0000313" key="8">
    <source>
        <dbReference type="Proteomes" id="UP000019184"/>
    </source>
</evidence>
<keyword evidence="4" id="KW-0862">Zinc</keyword>
<dbReference type="InterPro" id="IPR025657">
    <property type="entry name" value="RadC_JAB"/>
</dbReference>
<sequence>MKTALAVRDLLGDYRPANSDEILSAAKEVISHRFRRGVCITAPLMSIDLFQQKLVLREQEVFAALFLDNKNRVIIYEELFYGTIDSASVYPRIVAQKALQYNAAAVIVAHNHPSGVAEPSRADESITLRLKEALALVEVRLLDHIVVGDGKCVSLAERGVI</sequence>
<dbReference type="OrthoDB" id="9804482at2"/>
<dbReference type="InterPro" id="IPR020891">
    <property type="entry name" value="UPF0758_CS"/>
</dbReference>
<keyword evidence="5" id="KW-0482">Metalloprotease</keyword>
<evidence type="ECO:0000256" key="1">
    <source>
        <dbReference type="ARBA" id="ARBA00022670"/>
    </source>
</evidence>
<proteinExistence type="predicted"/>
<dbReference type="NCBIfam" id="TIGR00608">
    <property type="entry name" value="radc"/>
    <property type="match status" value="1"/>
</dbReference>
<accession>A0A7U7G822</accession>
<reference evidence="7 8" key="1">
    <citation type="journal article" date="2014" name="ISME J.">
        <title>Candidatus Competibacter-lineage genomes retrieved from metagenomes reveal functional metabolic diversity.</title>
        <authorList>
            <person name="McIlroy S.J."/>
            <person name="Albertsen M."/>
            <person name="Andresen E.K."/>
            <person name="Saunders A.M."/>
            <person name="Kristiansen R."/>
            <person name="Stokholm-Bjerregaard M."/>
            <person name="Nielsen K.L."/>
            <person name="Nielsen P.H."/>
        </authorList>
    </citation>
    <scope>NUCLEOTIDE SEQUENCE [LARGE SCALE GENOMIC DNA]</scope>
    <source>
        <strain evidence="7 8">Run_B_J11</strain>
    </source>
</reference>
<keyword evidence="3" id="KW-0378">Hydrolase</keyword>
<keyword evidence="1" id="KW-0645">Protease</keyword>
<protein>
    <submittedName>
        <fullName evidence="7">DNA repair protein RadC</fullName>
    </submittedName>
</protein>
<keyword evidence="2" id="KW-0479">Metal-binding</keyword>
<dbReference type="GO" id="GO:0046872">
    <property type="term" value="F:metal ion binding"/>
    <property type="evidence" value="ECO:0007669"/>
    <property type="project" value="UniProtKB-KW"/>
</dbReference>
<dbReference type="PROSITE" id="PS50249">
    <property type="entry name" value="MPN"/>
    <property type="match status" value="1"/>
</dbReference>
<evidence type="ECO:0000256" key="5">
    <source>
        <dbReference type="ARBA" id="ARBA00023049"/>
    </source>
</evidence>
<feature type="domain" description="MPN" evidence="6">
    <location>
        <begin position="39"/>
        <end position="161"/>
    </location>
</feature>
<comment type="caution">
    <text evidence="7">The sequence shown here is derived from an EMBL/GenBank/DDBJ whole genome shotgun (WGS) entry which is preliminary data.</text>
</comment>
<evidence type="ECO:0000256" key="3">
    <source>
        <dbReference type="ARBA" id="ARBA00022801"/>
    </source>
</evidence>
<dbReference type="CDD" id="cd08071">
    <property type="entry name" value="MPN_DUF2466"/>
    <property type="match status" value="1"/>
</dbReference>